<dbReference type="AlphaFoldDB" id="A0A0L6JGF5"/>
<reference evidence="2" key="1">
    <citation type="submission" date="2015-07" db="EMBL/GenBank/DDBJ databases">
        <title>Near-Complete Genome Sequence of the Cellulolytic Bacterium Bacteroides (Pseudobacteroides) cellulosolvens ATCC 35603.</title>
        <authorList>
            <person name="Dassa B."/>
            <person name="Utturkar S.M."/>
            <person name="Klingeman D.M."/>
            <person name="Hurt R.A."/>
            <person name="Keller M."/>
            <person name="Xu J."/>
            <person name="Reddy Y.H.K."/>
            <person name="Borovok I."/>
            <person name="Grinberg I.R."/>
            <person name="Lamed R."/>
            <person name="Zhivin O."/>
            <person name="Bayer E.A."/>
            <person name="Brown S.D."/>
        </authorList>
    </citation>
    <scope>NUCLEOTIDE SEQUENCE [LARGE SCALE GENOMIC DNA]</scope>
    <source>
        <strain evidence="2">DSM 2933</strain>
    </source>
</reference>
<protein>
    <submittedName>
        <fullName evidence="1">Uncharacterized protein</fullName>
    </submittedName>
</protein>
<dbReference type="STRING" id="398512.Bccel_0027"/>
<dbReference type="RefSeq" id="WP_154673445.1">
    <property type="nucleotide sequence ID" value="NZ_JQKC01000009.1"/>
</dbReference>
<gene>
    <name evidence="1" type="ORF">Bccel_0027</name>
</gene>
<dbReference type="Proteomes" id="UP000036923">
    <property type="component" value="Unassembled WGS sequence"/>
</dbReference>
<accession>A0A0L6JGF5</accession>
<evidence type="ECO:0000313" key="2">
    <source>
        <dbReference type="Proteomes" id="UP000036923"/>
    </source>
</evidence>
<evidence type="ECO:0000313" key="1">
    <source>
        <dbReference type="EMBL" id="KNY24770.1"/>
    </source>
</evidence>
<keyword evidence="2" id="KW-1185">Reference proteome</keyword>
<sequence>MAEEQKITIISVKYKDDEDARQRFMDFIIDFLLKDKSEEKESGSKEPGDET</sequence>
<organism evidence="1 2">
    <name type="scientific">Pseudobacteroides cellulosolvens ATCC 35603 = DSM 2933</name>
    <dbReference type="NCBI Taxonomy" id="398512"/>
    <lineage>
        <taxon>Bacteria</taxon>
        <taxon>Bacillati</taxon>
        <taxon>Bacillota</taxon>
        <taxon>Clostridia</taxon>
        <taxon>Eubacteriales</taxon>
        <taxon>Oscillospiraceae</taxon>
        <taxon>Pseudobacteroides</taxon>
    </lineage>
</organism>
<proteinExistence type="predicted"/>
<dbReference type="EMBL" id="LGTC01000001">
    <property type="protein sequence ID" value="KNY24770.1"/>
    <property type="molecule type" value="Genomic_DNA"/>
</dbReference>
<name>A0A0L6JGF5_9FIRM</name>
<comment type="caution">
    <text evidence="1">The sequence shown here is derived from an EMBL/GenBank/DDBJ whole genome shotgun (WGS) entry which is preliminary data.</text>
</comment>